<dbReference type="AlphaFoldDB" id="A0A1F6BW83"/>
<protein>
    <submittedName>
        <fullName evidence="1">Uncharacterized protein</fullName>
    </submittedName>
</protein>
<evidence type="ECO:0000313" key="1">
    <source>
        <dbReference type="EMBL" id="OGG41204.1"/>
    </source>
</evidence>
<dbReference type="InterPro" id="IPR008822">
    <property type="entry name" value="Endonuclease_RusA-like"/>
</dbReference>
<comment type="caution">
    <text evidence="1">The sequence shown here is derived from an EMBL/GenBank/DDBJ whole genome shotgun (WGS) entry which is preliminary data.</text>
</comment>
<dbReference type="Proteomes" id="UP000179014">
    <property type="component" value="Unassembled WGS sequence"/>
</dbReference>
<accession>A0A1F6BW83</accession>
<dbReference type="Gene3D" id="3.30.1330.70">
    <property type="entry name" value="Holliday junction resolvase RusA"/>
    <property type="match status" value="1"/>
</dbReference>
<sequence>MGADLDSKLQNDEHFPSDGEVFVFVVQYFASDKEYGRRDVDNMAKTILDVLKNRFYRDDSQVKTLLVGKKLEKRVPQDFAYVAIKRLGSSQDVDALKISGLERSVTMFQELKSKKIL</sequence>
<dbReference type="SUPFAM" id="SSF103084">
    <property type="entry name" value="Holliday junction resolvase RusA"/>
    <property type="match status" value="1"/>
</dbReference>
<name>A0A1F6BW83_9BACT</name>
<reference evidence="1 2" key="1">
    <citation type="journal article" date="2016" name="Nat. Commun.">
        <title>Thousands of microbial genomes shed light on interconnected biogeochemical processes in an aquifer system.</title>
        <authorList>
            <person name="Anantharaman K."/>
            <person name="Brown C.T."/>
            <person name="Hug L.A."/>
            <person name="Sharon I."/>
            <person name="Castelle C.J."/>
            <person name="Probst A.J."/>
            <person name="Thomas B.C."/>
            <person name="Singh A."/>
            <person name="Wilkins M.J."/>
            <person name="Karaoz U."/>
            <person name="Brodie E.L."/>
            <person name="Williams K.H."/>
            <person name="Hubbard S.S."/>
            <person name="Banfield J.F."/>
        </authorList>
    </citation>
    <scope>NUCLEOTIDE SEQUENCE [LARGE SCALE GENOMIC DNA]</scope>
</reference>
<evidence type="ECO:0000313" key="2">
    <source>
        <dbReference type="Proteomes" id="UP000179014"/>
    </source>
</evidence>
<organism evidence="1 2">
    <name type="scientific">Candidatus Kaiserbacteria bacterium GWA2_50_9</name>
    <dbReference type="NCBI Taxonomy" id="1798474"/>
    <lineage>
        <taxon>Bacteria</taxon>
        <taxon>Candidatus Kaiseribacteriota</taxon>
    </lineage>
</organism>
<gene>
    <name evidence="1" type="ORF">A2118_03025</name>
</gene>
<dbReference type="Pfam" id="PF05866">
    <property type="entry name" value="RusA"/>
    <property type="match status" value="1"/>
</dbReference>
<dbReference type="EMBL" id="MFKN01000005">
    <property type="protein sequence ID" value="OGG41204.1"/>
    <property type="molecule type" value="Genomic_DNA"/>
</dbReference>
<proteinExistence type="predicted"/>
<dbReference type="GO" id="GO:0006310">
    <property type="term" value="P:DNA recombination"/>
    <property type="evidence" value="ECO:0007669"/>
    <property type="project" value="InterPro"/>
</dbReference>
<dbReference type="GO" id="GO:0006281">
    <property type="term" value="P:DNA repair"/>
    <property type="evidence" value="ECO:0007669"/>
    <property type="project" value="InterPro"/>
</dbReference>
<dbReference type="InterPro" id="IPR036614">
    <property type="entry name" value="RusA-like_sf"/>
</dbReference>
<dbReference type="GO" id="GO:0000287">
    <property type="term" value="F:magnesium ion binding"/>
    <property type="evidence" value="ECO:0007669"/>
    <property type="project" value="InterPro"/>
</dbReference>